<keyword evidence="4" id="KW-1185">Reference proteome</keyword>
<dbReference type="Pfam" id="PF07883">
    <property type="entry name" value="Cupin_2"/>
    <property type="match status" value="1"/>
</dbReference>
<dbReference type="EMBL" id="LKHS01000002">
    <property type="protein sequence ID" value="KQH87640.1"/>
    <property type="molecule type" value="Genomic_DNA"/>
</dbReference>
<evidence type="ECO:0000259" key="2">
    <source>
        <dbReference type="Pfam" id="PF07883"/>
    </source>
</evidence>
<dbReference type="SUPFAM" id="SSF51182">
    <property type="entry name" value="RmlC-like cupins"/>
    <property type="match status" value="1"/>
</dbReference>
<name>A0A0Q2V4D1_VIBFU</name>
<dbReference type="InterPro" id="IPR047263">
    <property type="entry name" value="HNL-like_cupin"/>
</dbReference>
<evidence type="ECO:0000313" key="3">
    <source>
        <dbReference type="EMBL" id="KQH87640.1"/>
    </source>
</evidence>
<evidence type="ECO:0000256" key="1">
    <source>
        <dbReference type="SAM" id="SignalP"/>
    </source>
</evidence>
<dbReference type="InParanoid" id="A0A0Q2V4D1"/>
<feature type="signal peptide" evidence="1">
    <location>
        <begin position="1"/>
        <end position="26"/>
    </location>
</feature>
<dbReference type="Proteomes" id="UP000051221">
    <property type="component" value="Unassembled WGS sequence"/>
</dbReference>
<organism evidence="3 4">
    <name type="scientific">Vibrio furnissii</name>
    <dbReference type="NCBI Taxonomy" id="29494"/>
    <lineage>
        <taxon>Bacteria</taxon>
        <taxon>Pseudomonadati</taxon>
        <taxon>Pseudomonadota</taxon>
        <taxon>Gammaproteobacteria</taxon>
        <taxon>Vibrionales</taxon>
        <taxon>Vibrionaceae</taxon>
        <taxon>Vibrio</taxon>
    </lineage>
</organism>
<dbReference type="AlphaFoldDB" id="A0A0Q2V4D1"/>
<comment type="caution">
    <text evidence="3">The sequence shown here is derived from an EMBL/GenBank/DDBJ whole genome shotgun (WGS) entry which is preliminary data.</text>
</comment>
<proteinExistence type="predicted"/>
<keyword evidence="1" id="KW-0732">Signal</keyword>
<dbReference type="PANTHER" id="PTHR43698:SF1">
    <property type="entry name" value="BLL4564 PROTEIN"/>
    <property type="match status" value="1"/>
</dbReference>
<evidence type="ECO:0000313" key="4">
    <source>
        <dbReference type="Proteomes" id="UP000051221"/>
    </source>
</evidence>
<accession>A0A0Q2V4D1</accession>
<protein>
    <submittedName>
        <fullName evidence="3">Cupin</fullName>
    </submittedName>
</protein>
<sequence>MMNKTTSLMLVAATTVGSFTFSSAYAADDNAQHVYRAQDLQSFEGPENLFTGKVRVDMLFPENETAHYSAAYVTFQPGARTAWHSHPAGQHMIVTQGEALTGTRDGKVIHFHQGESVWCPPNVEHWHGATPNAAMTHLVVTASADGKNVVWKEKVTDEQYLSGQ</sequence>
<dbReference type="InterPro" id="IPR013096">
    <property type="entry name" value="Cupin_2"/>
</dbReference>
<reference evidence="3 4" key="1">
    <citation type="submission" date="2015-08" db="EMBL/GenBank/DDBJ databases">
        <title>Antibacterial properties of a collection of Vibrionaceae strains.</title>
        <authorList>
            <person name="Giubergia S."/>
        </authorList>
    </citation>
    <scope>NUCLEOTIDE SEQUENCE [LARGE SCALE GENOMIC DNA]</scope>
    <source>
        <strain evidence="3 4">S0821</strain>
    </source>
</reference>
<feature type="domain" description="Cupin type-2" evidence="2">
    <location>
        <begin position="72"/>
        <end position="140"/>
    </location>
</feature>
<dbReference type="InterPro" id="IPR014710">
    <property type="entry name" value="RmlC-like_jellyroll"/>
</dbReference>
<dbReference type="CDD" id="cd02233">
    <property type="entry name" value="cupin_HNL-like"/>
    <property type="match status" value="1"/>
</dbReference>
<dbReference type="PANTHER" id="PTHR43698">
    <property type="entry name" value="RIBD C-TERMINAL DOMAIN CONTAINING PROTEIN"/>
    <property type="match status" value="1"/>
</dbReference>
<dbReference type="Gene3D" id="2.60.120.10">
    <property type="entry name" value="Jelly Rolls"/>
    <property type="match status" value="1"/>
</dbReference>
<dbReference type="InterPro" id="IPR011051">
    <property type="entry name" value="RmlC_Cupin_sf"/>
</dbReference>
<gene>
    <name evidence="3" type="ORF">AMR76_03410</name>
</gene>
<feature type="chain" id="PRO_5006198520" evidence="1">
    <location>
        <begin position="27"/>
        <end position="164"/>
    </location>
</feature>